<evidence type="ECO:0008006" key="3">
    <source>
        <dbReference type="Google" id="ProtNLM"/>
    </source>
</evidence>
<dbReference type="PANTHER" id="PTHR35368">
    <property type="entry name" value="HYDROPEROXIDE REDUCTASE"/>
    <property type="match status" value="1"/>
</dbReference>
<reference evidence="1 2" key="1">
    <citation type="journal article" date="2015" name="Biotechnol. Bioeng.">
        <title>Genome sequence and phenotypic characterization of Caulobacter segnis.</title>
        <authorList>
            <person name="Patel S."/>
            <person name="Fletcher B."/>
            <person name="Scott D.C."/>
            <person name="Ely B."/>
        </authorList>
    </citation>
    <scope>NUCLEOTIDE SEQUENCE [LARGE SCALE GENOMIC DNA]</scope>
    <source>
        <strain evidence="1 2">ERI-2</strain>
    </source>
</reference>
<organism evidence="1 2">
    <name type="scientific">Clostridium ljungdahlii</name>
    <dbReference type="NCBI Taxonomy" id="1538"/>
    <lineage>
        <taxon>Bacteria</taxon>
        <taxon>Bacillati</taxon>
        <taxon>Bacillota</taxon>
        <taxon>Clostridia</taxon>
        <taxon>Eubacteriales</taxon>
        <taxon>Clostridiaceae</taxon>
        <taxon>Clostridium</taxon>
    </lineage>
</organism>
<evidence type="ECO:0000313" key="2">
    <source>
        <dbReference type="Proteomes" id="UP000077407"/>
    </source>
</evidence>
<dbReference type="SUPFAM" id="SSF82784">
    <property type="entry name" value="OsmC-like"/>
    <property type="match status" value="1"/>
</dbReference>
<evidence type="ECO:0000313" key="1">
    <source>
        <dbReference type="EMBL" id="OAA83501.1"/>
    </source>
</evidence>
<proteinExistence type="predicted"/>
<dbReference type="InterPro" id="IPR052924">
    <property type="entry name" value="OsmC/Ohr_hydroprdx_reductase"/>
</dbReference>
<name>A0A168LP95_9CLOT</name>
<dbReference type="OrthoDB" id="9804010at2"/>
<dbReference type="AlphaFoldDB" id="A0A168LP95"/>
<sequence length="137" mass="15096">MLTLKCNAKLDGTFKVRAKVGNHEYIMDHSIENGGKDEGAIPGQMLLVALAGCKLMVISSYAQKRRITLEECEAQITGDFDEVENGIGLNIKVDILVKTDADDKEIKKMNDFVDKNCSIAAILSQPNIVEGQVKRKE</sequence>
<dbReference type="InterPro" id="IPR036102">
    <property type="entry name" value="OsmC/Ohrsf"/>
</dbReference>
<protein>
    <recommendedName>
        <fullName evidence="3">OsmC-like protein</fullName>
    </recommendedName>
</protein>
<dbReference type="Proteomes" id="UP000077407">
    <property type="component" value="Unassembled WGS sequence"/>
</dbReference>
<gene>
    <name evidence="1" type="ORF">WY13_03288</name>
</gene>
<dbReference type="Gene3D" id="3.30.300.20">
    <property type="match status" value="1"/>
</dbReference>
<accession>A0A168LP95</accession>
<dbReference type="InterPro" id="IPR015946">
    <property type="entry name" value="KH_dom-like_a/b"/>
</dbReference>
<dbReference type="RefSeq" id="WP_063556588.1">
    <property type="nucleotide sequence ID" value="NZ_LITT01000058.1"/>
</dbReference>
<comment type="caution">
    <text evidence="1">The sequence shown here is derived from an EMBL/GenBank/DDBJ whole genome shotgun (WGS) entry which is preliminary data.</text>
</comment>
<dbReference type="PATRIC" id="fig|1538.10.peg.3343"/>
<dbReference type="Pfam" id="PF02566">
    <property type="entry name" value="OsmC"/>
    <property type="match status" value="1"/>
</dbReference>
<dbReference type="PANTHER" id="PTHR35368:SF1">
    <property type="entry name" value="HYDROPEROXIDE REDUCTASE"/>
    <property type="match status" value="1"/>
</dbReference>
<dbReference type="InterPro" id="IPR003718">
    <property type="entry name" value="OsmC/Ohr_fam"/>
</dbReference>
<dbReference type="EMBL" id="LITT01000058">
    <property type="protein sequence ID" value="OAA83501.1"/>
    <property type="molecule type" value="Genomic_DNA"/>
</dbReference>